<protein>
    <recommendedName>
        <fullName evidence="3">KRAB domain-containing protein</fullName>
    </recommendedName>
</protein>
<proteinExistence type="predicted"/>
<name>A0ABW6IET8_9CYAN</name>
<sequence length="81" mass="9264">MFTPTHTLVSRSRRLPVRLARGNQRFLIFTEQEWIQKQQPAFEMHPKLGFFCKGVQVLGYQLEPCEAQQQAGEAVTSSANV</sequence>
<dbReference type="RefSeq" id="WP_377963692.1">
    <property type="nucleotide sequence ID" value="NZ_JBHZOL010000055.1"/>
</dbReference>
<evidence type="ECO:0000313" key="1">
    <source>
        <dbReference type="EMBL" id="MFE4106185.1"/>
    </source>
</evidence>
<organism evidence="1 2">
    <name type="scientific">Almyronema epifaneia S1</name>
    <dbReference type="NCBI Taxonomy" id="2991925"/>
    <lineage>
        <taxon>Bacteria</taxon>
        <taxon>Bacillati</taxon>
        <taxon>Cyanobacteriota</taxon>
        <taxon>Cyanophyceae</taxon>
        <taxon>Nodosilineales</taxon>
        <taxon>Nodosilineaceae</taxon>
        <taxon>Almyronema</taxon>
        <taxon>Almyronema epifaneia</taxon>
    </lineage>
</organism>
<dbReference type="Proteomes" id="UP001600165">
    <property type="component" value="Unassembled WGS sequence"/>
</dbReference>
<comment type="caution">
    <text evidence="1">The sequence shown here is derived from an EMBL/GenBank/DDBJ whole genome shotgun (WGS) entry which is preliminary data.</text>
</comment>
<reference evidence="1 2" key="1">
    <citation type="submission" date="2024-10" db="EMBL/GenBank/DDBJ databases">
        <authorList>
            <person name="Ratan Roy A."/>
            <person name="Morales Sandoval P.H."/>
            <person name="De Los Santos Villalobos S."/>
            <person name="Chakraborty S."/>
            <person name="Mukherjee J."/>
        </authorList>
    </citation>
    <scope>NUCLEOTIDE SEQUENCE [LARGE SCALE GENOMIC DNA]</scope>
    <source>
        <strain evidence="1 2">S1</strain>
    </source>
</reference>
<gene>
    <name evidence="1" type="ORF">ACFVKH_07855</name>
</gene>
<evidence type="ECO:0000313" key="2">
    <source>
        <dbReference type="Proteomes" id="UP001600165"/>
    </source>
</evidence>
<accession>A0ABW6IET8</accession>
<keyword evidence="2" id="KW-1185">Reference proteome</keyword>
<dbReference type="EMBL" id="JBHZOL010000055">
    <property type="protein sequence ID" value="MFE4106185.1"/>
    <property type="molecule type" value="Genomic_DNA"/>
</dbReference>
<evidence type="ECO:0008006" key="3">
    <source>
        <dbReference type="Google" id="ProtNLM"/>
    </source>
</evidence>